<reference evidence="2 3" key="1">
    <citation type="submission" date="2024-01" db="EMBL/GenBank/DDBJ databases">
        <title>The complete chloroplast genome sequence of Lithospermum erythrorhizon: insights into the phylogenetic relationship among Boraginaceae species and the maternal lineages of purple gromwells.</title>
        <authorList>
            <person name="Okada T."/>
            <person name="Watanabe K."/>
        </authorList>
    </citation>
    <scope>NUCLEOTIDE SEQUENCE [LARGE SCALE GENOMIC DNA]</scope>
</reference>
<feature type="region of interest" description="Disordered" evidence="1">
    <location>
        <begin position="119"/>
        <end position="140"/>
    </location>
</feature>
<gene>
    <name evidence="2" type="ORF">LIER_38257</name>
</gene>
<dbReference type="EMBL" id="BAABME010019177">
    <property type="protein sequence ID" value="GAA0156339.1"/>
    <property type="molecule type" value="Genomic_DNA"/>
</dbReference>
<dbReference type="Proteomes" id="UP001454036">
    <property type="component" value="Unassembled WGS sequence"/>
</dbReference>
<accession>A0AAV3PXW8</accession>
<evidence type="ECO:0000256" key="1">
    <source>
        <dbReference type="SAM" id="MobiDB-lite"/>
    </source>
</evidence>
<evidence type="ECO:0000313" key="2">
    <source>
        <dbReference type="EMBL" id="GAA0156339.1"/>
    </source>
</evidence>
<proteinExistence type="predicted"/>
<sequence>MSNKSKQVAPSRTYAAQINSVFVVEPPTKVSTYRAGNNSFEMQNTSRAVQKSAYDGTTTTTRNSQIMKGGEFVDRRSGNNGYREEVRFQTTKRVNDRVQGVTKEYQTEVKFKETTTYHKSNNNNNYYNGGGSGYNYNNYDDDEYYY</sequence>
<keyword evidence="3" id="KW-1185">Reference proteome</keyword>
<evidence type="ECO:0000313" key="3">
    <source>
        <dbReference type="Proteomes" id="UP001454036"/>
    </source>
</evidence>
<dbReference type="AlphaFoldDB" id="A0AAV3PXW8"/>
<comment type="caution">
    <text evidence="2">The sequence shown here is derived from an EMBL/GenBank/DDBJ whole genome shotgun (WGS) entry which is preliminary data.</text>
</comment>
<name>A0AAV3PXW8_LITER</name>
<organism evidence="2 3">
    <name type="scientific">Lithospermum erythrorhizon</name>
    <name type="common">Purple gromwell</name>
    <name type="synonym">Lithospermum officinale var. erythrorhizon</name>
    <dbReference type="NCBI Taxonomy" id="34254"/>
    <lineage>
        <taxon>Eukaryota</taxon>
        <taxon>Viridiplantae</taxon>
        <taxon>Streptophyta</taxon>
        <taxon>Embryophyta</taxon>
        <taxon>Tracheophyta</taxon>
        <taxon>Spermatophyta</taxon>
        <taxon>Magnoliopsida</taxon>
        <taxon>eudicotyledons</taxon>
        <taxon>Gunneridae</taxon>
        <taxon>Pentapetalae</taxon>
        <taxon>asterids</taxon>
        <taxon>lamiids</taxon>
        <taxon>Boraginales</taxon>
        <taxon>Boraginaceae</taxon>
        <taxon>Boraginoideae</taxon>
        <taxon>Lithospermeae</taxon>
        <taxon>Lithospermum</taxon>
    </lineage>
</organism>
<protein>
    <submittedName>
        <fullName evidence="2">Uncharacterized protein</fullName>
    </submittedName>
</protein>